<accession>A0A6J5L142</accession>
<evidence type="ECO:0000259" key="1">
    <source>
        <dbReference type="Pfam" id="PF13362"/>
    </source>
</evidence>
<feature type="domain" description="Toprim" evidence="1">
    <location>
        <begin position="246"/>
        <end position="337"/>
    </location>
</feature>
<proteinExistence type="predicted"/>
<dbReference type="EMBL" id="LR796221">
    <property type="protein sequence ID" value="CAB4128518.1"/>
    <property type="molecule type" value="Genomic_DNA"/>
</dbReference>
<evidence type="ECO:0000313" key="3">
    <source>
        <dbReference type="EMBL" id="CAB4128518.1"/>
    </source>
</evidence>
<organism evidence="3">
    <name type="scientific">uncultured Caudovirales phage</name>
    <dbReference type="NCBI Taxonomy" id="2100421"/>
    <lineage>
        <taxon>Viruses</taxon>
        <taxon>Duplodnaviria</taxon>
        <taxon>Heunggongvirae</taxon>
        <taxon>Uroviricota</taxon>
        <taxon>Caudoviricetes</taxon>
        <taxon>Peduoviridae</taxon>
        <taxon>Maltschvirus</taxon>
        <taxon>Maltschvirus maltsch</taxon>
    </lineage>
</organism>
<dbReference type="InterPro" id="IPR034154">
    <property type="entry name" value="TOPRIM_DnaG/twinkle"/>
</dbReference>
<dbReference type="Gene3D" id="3.40.1360.10">
    <property type="match status" value="1"/>
</dbReference>
<dbReference type="Pfam" id="PF23639">
    <property type="entry name" value="DUF7146"/>
    <property type="match status" value="1"/>
</dbReference>
<name>A0A6J5L142_9CAUD</name>
<reference evidence="3" key="1">
    <citation type="submission" date="2020-04" db="EMBL/GenBank/DDBJ databases">
        <authorList>
            <person name="Chiriac C."/>
            <person name="Salcher M."/>
            <person name="Ghai R."/>
            <person name="Kavagutti S V."/>
        </authorList>
    </citation>
    <scope>NUCLEOTIDE SEQUENCE</scope>
</reference>
<feature type="domain" description="DUF7146" evidence="2">
    <location>
        <begin position="122"/>
        <end position="227"/>
    </location>
</feature>
<dbReference type="Pfam" id="PF13362">
    <property type="entry name" value="Toprim_3"/>
    <property type="match status" value="1"/>
</dbReference>
<evidence type="ECO:0000259" key="2">
    <source>
        <dbReference type="Pfam" id="PF23639"/>
    </source>
</evidence>
<dbReference type="CDD" id="cd01029">
    <property type="entry name" value="TOPRIM_primases"/>
    <property type="match status" value="1"/>
</dbReference>
<protein>
    <submittedName>
        <fullName evidence="3">Archaeal primase DnaG/twinkle, TOPRIM domain</fullName>
    </submittedName>
</protein>
<sequence>MHSVGEISRMLAARTQDLVGELLPMGRREGAEWRCGSLAGERGQSLAVHLHGAKAGVWCDFASGQRGDVLDLVAQVRFGGDLVEALRWSRMYLGLGHTGGGFRTVQAAAPLKRPDLERDDAGRRASARAMWLDGVPIPGTPVAAYLAGRGIELAELGRVPGALRFLPECWCGEVKLKLPAMVAAITRRGVHVATHRTWLMCERGTWRKARLQAAKKVLGGFAGGVIALHRGQSGKPLAQAPENDTVALCEGVEDALTLALHMPEWRALAAVSLGNMGAVQLPPQLADVMLVFDRDGENPQARQARERAVKHFMEEGRSVREQRPPEGFKDMNEWHQAWRAEAAARREGVA</sequence>
<dbReference type="InterPro" id="IPR055570">
    <property type="entry name" value="DUF7146"/>
</dbReference>
<dbReference type="InterPro" id="IPR006171">
    <property type="entry name" value="TOPRIM_dom"/>
</dbReference>
<gene>
    <name evidence="3" type="ORF">UFOVP99_40</name>
</gene>